<sequence>MTRENLPVLGVSDERNFVFNHSWGKEMLWNDLVSPHQAHIACWLFGRHHDTELEQDTERFPTPVEFGDTALQLDCRSQGAGKHSSRSSKCGSFDVRKTQQISLVCSDDHPTLHHRAPCRVLPGKRDEPCSQYRLAAITA</sequence>
<dbReference type="AlphaFoldDB" id="M5GDX0"/>
<dbReference type="RefSeq" id="XP_040629657.1">
    <property type="nucleotide sequence ID" value="XM_040772524.1"/>
</dbReference>
<evidence type="ECO:0000313" key="2">
    <source>
        <dbReference type="Proteomes" id="UP000030653"/>
    </source>
</evidence>
<accession>M5GDX0</accession>
<keyword evidence="2" id="KW-1185">Reference proteome</keyword>
<dbReference type="HOGENOM" id="CLU_1845017_0_0_1"/>
<organism evidence="1 2">
    <name type="scientific">Dacryopinax primogenitus (strain DJM 731)</name>
    <name type="common">Brown rot fungus</name>
    <dbReference type="NCBI Taxonomy" id="1858805"/>
    <lineage>
        <taxon>Eukaryota</taxon>
        <taxon>Fungi</taxon>
        <taxon>Dikarya</taxon>
        <taxon>Basidiomycota</taxon>
        <taxon>Agaricomycotina</taxon>
        <taxon>Dacrymycetes</taxon>
        <taxon>Dacrymycetales</taxon>
        <taxon>Dacrymycetaceae</taxon>
        <taxon>Dacryopinax</taxon>
    </lineage>
</organism>
<protein>
    <submittedName>
        <fullName evidence="1">Uncharacterized protein</fullName>
    </submittedName>
</protein>
<dbReference type="Proteomes" id="UP000030653">
    <property type="component" value="Unassembled WGS sequence"/>
</dbReference>
<name>M5GDX0_DACPD</name>
<gene>
    <name evidence="1" type="ORF">DACRYDRAFT_21729</name>
</gene>
<dbReference type="EMBL" id="JH795861">
    <property type="protein sequence ID" value="EJU02763.1"/>
    <property type="molecule type" value="Genomic_DNA"/>
</dbReference>
<dbReference type="GeneID" id="63687586"/>
<evidence type="ECO:0000313" key="1">
    <source>
        <dbReference type="EMBL" id="EJU02763.1"/>
    </source>
</evidence>
<proteinExistence type="predicted"/>
<reference evidence="1 2" key="1">
    <citation type="journal article" date="2012" name="Science">
        <title>The Paleozoic origin of enzymatic lignin decomposition reconstructed from 31 fungal genomes.</title>
        <authorList>
            <person name="Floudas D."/>
            <person name="Binder M."/>
            <person name="Riley R."/>
            <person name="Barry K."/>
            <person name="Blanchette R.A."/>
            <person name="Henrissat B."/>
            <person name="Martinez A.T."/>
            <person name="Otillar R."/>
            <person name="Spatafora J.W."/>
            <person name="Yadav J.S."/>
            <person name="Aerts A."/>
            <person name="Benoit I."/>
            <person name="Boyd A."/>
            <person name="Carlson A."/>
            <person name="Copeland A."/>
            <person name="Coutinho P.M."/>
            <person name="de Vries R.P."/>
            <person name="Ferreira P."/>
            <person name="Findley K."/>
            <person name="Foster B."/>
            <person name="Gaskell J."/>
            <person name="Glotzer D."/>
            <person name="Gorecki P."/>
            <person name="Heitman J."/>
            <person name="Hesse C."/>
            <person name="Hori C."/>
            <person name="Igarashi K."/>
            <person name="Jurgens J.A."/>
            <person name="Kallen N."/>
            <person name="Kersten P."/>
            <person name="Kohler A."/>
            <person name="Kuees U."/>
            <person name="Kumar T.K.A."/>
            <person name="Kuo A."/>
            <person name="LaButti K."/>
            <person name="Larrondo L.F."/>
            <person name="Lindquist E."/>
            <person name="Ling A."/>
            <person name="Lombard V."/>
            <person name="Lucas S."/>
            <person name="Lundell T."/>
            <person name="Martin R."/>
            <person name="McLaughlin D.J."/>
            <person name="Morgenstern I."/>
            <person name="Morin E."/>
            <person name="Murat C."/>
            <person name="Nagy L.G."/>
            <person name="Nolan M."/>
            <person name="Ohm R.A."/>
            <person name="Patyshakuliyeva A."/>
            <person name="Rokas A."/>
            <person name="Ruiz-Duenas F.J."/>
            <person name="Sabat G."/>
            <person name="Salamov A."/>
            <person name="Samejima M."/>
            <person name="Schmutz J."/>
            <person name="Slot J.C."/>
            <person name="St John F."/>
            <person name="Stenlid J."/>
            <person name="Sun H."/>
            <person name="Sun S."/>
            <person name="Syed K."/>
            <person name="Tsang A."/>
            <person name="Wiebenga A."/>
            <person name="Young D."/>
            <person name="Pisabarro A."/>
            <person name="Eastwood D.C."/>
            <person name="Martin F."/>
            <person name="Cullen D."/>
            <person name="Grigoriev I.V."/>
            <person name="Hibbett D.S."/>
        </authorList>
    </citation>
    <scope>NUCLEOTIDE SEQUENCE [LARGE SCALE GENOMIC DNA]</scope>
    <source>
        <strain evidence="1 2">DJM-731 SS1</strain>
    </source>
</reference>